<dbReference type="EMBL" id="JABBFV010000017">
    <property type="protein sequence ID" value="NML12165.1"/>
    <property type="molecule type" value="Genomic_DNA"/>
</dbReference>
<dbReference type="RefSeq" id="WP_169574571.1">
    <property type="nucleotide sequence ID" value="NZ_JABBFV010000017.1"/>
</dbReference>
<reference evidence="1 2" key="1">
    <citation type="submission" date="2020-04" db="EMBL/GenBank/DDBJ databases">
        <title>Sphingobium sp. AR-3-1 isolated from Arctic soil.</title>
        <authorList>
            <person name="Dahal R.H."/>
            <person name="Chaudhary D.K."/>
        </authorList>
    </citation>
    <scope>NUCLEOTIDE SEQUENCE [LARGE SCALE GENOMIC DNA]</scope>
    <source>
        <strain evidence="1 2">AR-3-1</strain>
    </source>
</reference>
<name>A0A7X9WYC4_9SPHN</name>
<keyword evidence="2" id="KW-1185">Reference proteome</keyword>
<proteinExistence type="predicted"/>
<dbReference type="Proteomes" id="UP000519023">
    <property type="component" value="Unassembled WGS sequence"/>
</dbReference>
<gene>
    <name evidence="1" type="ORF">HHL08_18780</name>
</gene>
<dbReference type="AlphaFoldDB" id="A0A7X9WYC4"/>
<comment type="caution">
    <text evidence="1">The sequence shown here is derived from an EMBL/GenBank/DDBJ whole genome shotgun (WGS) entry which is preliminary data.</text>
</comment>
<organism evidence="1 2">
    <name type="scientific">Sphingobium psychrophilum</name>
    <dbReference type="NCBI Taxonomy" id="2728834"/>
    <lineage>
        <taxon>Bacteria</taxon>
        <taxon>Pseudomonadati</taxon>
        <taxon>Pseudomonadota</taxon>
        <taxon>Alphaproteobacteria</taxon>
        <taxon>Sphingomonadales</taxon>
        <taxon>Sphingomonadaceae</taxon>
        <taxon>Sphingobium</taxon>
    </lineage>
</organism>
<sequence length="149" mass="15994">MREQVPELALAQLFDGNLRYVRGILGAKGLPHGVGFLVEFAAIGFDLREPFAIGHFGHDVYPSAEGLPAALHYSHREDICNAILGPAGAGEEKEPPAGGSPPFPGRGCAARKALRRKDARLVAVCNAPYARVLRARIASLSEVFHKFPV</sequence>
<accession>A0A7X9WYC4</accession>
<protein>
    <submittedName>
        <fullName evidence="1">Uncharacterized protein</fullName>
    </submittedName>
</protein>
<evidence type="ECO:0000313" key="1">
    <source>
        <dbReference type="EMBL" id="NML12165.1"/>
    </source>
</evidence>
<evidence type="ECO:0000313" key="2">
    <source>
        <dbReference type="Proteomes" id="UP000519023"/>
    </source>
</evidence>